<dbReference type="AlphaFoldDB" id="A0A8S4Q4A6"/>
<dbReference type="InterPro" id="IPR026694">
    <property type="entry name" value="CUSTOS"/>
</dbReference>
<accession>A0A8S4Q4A6</accession>
<organism evidence="8 9">
    <name type="scientific">Owenia fusiformis</name>
    <name type="common">Polychaete worm</name>
    <dbReference type="NCBI Taxonomy" id="6347"/>
    <lineage>
        <taxon>Eukaryota</taxon>
        <taxon>Metazoa</taxon>
        <taxon>Spiralia</taxon>
        <taxon>Lophotrochozoa</taxon>
        <taxon>Annelida</taxon>
        <taxon>Polychaeta</taxon>
        <taxon>Sedentaria</taxon>
        <taxon>Canalipalpata</taxon>
        <taxon>Sabellida</taxon>
        <taxon>Oweniida</taxon>
        <taxon>Oweniidae</taxon>
        <taxon>Owenia</taxon>
    </lineage>
</organism>
<feature type="compositionally biased region" description="Polar residues" evidence="7">
    <location>
        <begin position="31"/>
        <end position="45"/>
    </location>
</feature>
<feature type="compositionally biased region" description="Basic residues" evidence="7">
    <location>
        <begin position="263"/>
        <end position="272"/>
    </location>
</feature>
<comment type="caution">
    <text evidence="8">The sequence shown here is derived from an EMBL/GenBank/DDBJ whole genome shotgun (WGS) entry which is preliminary data.</text>
</comment>
<feature type="compositionally biased region" description="Basic residues" evidence="7">
    <location>
        <begin position="299"/>
        <end position="310"/>
    </location>
</feature>
<keyword evidence="4" id="KW-0217">Developmental protein</keyword>
<evidence type="ECO:0000256" key="1">
    <source>
        <dbReference type="ARBA" id="ARBA00004259"/>
    </source>
</evidence>
<evidence type="ECO:0000256" key="2">
    <source>
        <dbReference type="ARBA" id="ARBA00008632"/>
    </source>
</evidence>
<comment type="similarity">
    <text evidence="2">Belongs to the CUSTOS family.</text>
</comment>
<sequence>NMAASMKHASGEDSSSDEDDSRFREAVVEFPQNQVNTGPSGTSGQDGAVNHKVQLAQKPSLRNINTLHVDENELKATPEFKEHIAKNLTALLDRQMECVTEEDNSTNKDEDITEAECSGSFKLLSDVLIKNDVTTNSLDVWKKQKPPKIKKRKKDKYYCESDDESTKVAQAAVTQQFVIEQGKQLLAWEASYRVPDSENPKITVIRRNSSNSETDNIDDINQNTEIKNNAELNSECLDTEIISKVHDLKDVKKCDTGVQSEKKKAKKKRKKTLTGGDDKCERCKRTQCNCRVQSEEKKHKTKKRRRKSGKGKLVNPEDNDT</sequence>
<dbReference type="OrthoDB" id="10053459at2759"/>
<comment type="subcellular location">
    <subcellularLocation>
        <location evidence="1">Nucleus envelope</location>
    </subcellularLocation>
</comment>
<dbReference type="EMBL" id="CAIIXF020000012">
    <property type="protein sequence ID" value="CAH1800729.1"/>
    <property type="molecule type" value="Genomic_DNA"/>
</dbReference>
<dbReference type="PANTHER" id="PTHR14482:SF0">
    <property type="entry name" value="PROTEIN CUSTOS"/>
    <property type="match status" value="1"/>
</dbReference>
<keyword evidence="6" id="KW-0539">Nucleus</keyword>
<dbReference type="PANTHER" id="PTHR14482">
    <property type="entry name" value="CHROMOSOME 12 ORF 43 HOMOLOG"/>
    <property type="match status" value="1"/>
</dbReference>
<evidence type="ECO:0000256" key="4">
    <source>
        <dbReference type="ARBA" id="ARBA00022473"/>
    </source>
</evidence>
<evidence type="ECO:0000256" key="5">
    <source>
        <dbReference type="ARBA" id="ARBA00022687"/>
    </source>
</evidence>
<feature type="region of interest" description="Disordered" evidence="7">
    <location>
        <begin position="293"/>
        <end position="321"/>
    </location>
</feature>
<dbReference type="Pfam" id="PF23999">
    <property type="entry name" value="CUSTOS"/>
    <property type="match status" value="1"/>
</dbReference>
<reference evidence="8" key="1">
    <citation type="submission" date="2022-03" db="EMBL/GenBank/DDBJ databases">
        <authorList>
            <person name="Martin C."/>
        </authorList>
    </citation>
    <scope>NUCLEOTIDE SEQUENCE</scope>
</reference>
<evidence type="ECO:0000313" key="9">
    <source>
        <dbReference type="Proteomes" id="UP000749559"/>
    </source>
</evidence>
<dbReference type="GO" id="GO:0016055">
    <property type="term" value="P:Wnt signaling pathway"/>
    <property type="evidence" value="ECO:0007669"/>
    <property type="project" value="UniProtKB-KW"/>
</dbReference>
<evidence type="ECO:0000256" key="7">
    <source>
        <dbReference type="SAM" id="MobiDB-lite"/>
    </source>
</evidence>
<keyword evidence="5" id="KW-0879">Wnt signaling pathway</keyword>
<dbReference type="GO" id="GO:0005635">
    <property type="term" value="C:nuclear envelope"/>
    <property type="evidence" value="ECO:0007669"/>
    <property type="project" value="UniProtKB-SubCell"/>
</dbReference>
<keyword evidence="9" id="KW-1185">Reference proteome</keyword>
<feature type="non-terminal residue" evidence="8">
    <location>
        <position position="1"/>
    </location>
</feature>
<protein>
    <recommendedName>
        <fullName evidence="3">Protein CUSTOS</fullName>
    </recommendedName>
</protein>
<feature type="region of interest" description="Disordered" evidence="7">
    <location>
        <begin position="257"/>
        <end position="280"/>
    </location>
</feature>
<evidence type="ECO:0000313" key="8">
    <source>
        <dbReference type="EMBL" id="CAH1800729.1"/>
    </source>
</evidence>
<feature type="region of interest" description="Disordered" evidence="7">
    <location>
        <begin position="1"/>
        <end position="47"/>
    </location>
</feature>
<gene>
    <name evidence="8" type="ORF">OFUS_LOCUS24579</name>
</gene>
<name>A0A8S4Q4A6_OWEFU</name>
<evidence type="ECO:0000256" key="6">
    <source>
        <dbReference type="ARBA" id="ARBA00023242"/>
    </source>
</evidence>
<dbReference type="Proteomes" id="UP000749559">
    <property type="component" value="Unassembled WGS sequence"/>
</dbReference>
<evidence type="ECO:0000256" key="3">
    <source>
        <dbReference type="ARBA" id="ARBA00013465"/>
    </source>
</evidence>
<proteinExistence type="inferred from homology"/>